<evidence type="ECO:0000313" key="5">
    <source>
        <dbReference type="Proteomes" id="UP000009170"/>
    </source>
</evidence>
<accession>A0A454XQQ9</accession>
<dbReference type="FunCoup" id="A0A090LZ34">
    <property type="interactions" value="341"/>
</dbReference>
<evidence type="ECO:0000313" key="3">
    <source>
        <dbReference type="EMBL" id="CEF97191.1"/>
    </source>
</evidence>
<dbReference type="OrthoDB" id="529675at2759"/>
<dbReference type="Pfam" id="PF05514">
    <property type="entry name" value="HR_lesion"/>
    <property type="match status" value="1"/>
</dbReference>
<dbReference type="InterPro" id="IPR008637">
    <property type="entry name" value="HR_lesion"/>
</dbReference>
<sequence length="164" mass="17875">MAVTAIIGRVLFSFVFLLSALEKYRALRVDGADAAVVRAVAPALRAMKTIVNDNAGIDLCALMPSDYASVNIATWVELLGASLFACGYALGAKMLLLFTVCVTPIMHPFWRRAGESASIEDEAAIGVEMIMFFKNVALAGALVFWLAMRSELSEERQRRKAKRA</sequence>
<dbReference type="Proteomes" id="UP000009170">
    <property type="component" value="Unassembled WGS sequence"/>
</dbReference>
<dbReference type="Proteomes" id="UP000195557">
    <property type="component" value="Unassembled WGS sequence"/>
</dbReference>
<evidence type="ECO:0000256" key="1">
    <source>
        <dbReference type="SAM" id="Phobius"/>
    </source>
</evidence>
<keyword evidence="1" id="KW-0472">Membrane</keyword>
<protein>
    <submittedName>
        <fullName evidence="3">HR-like lesion-inducer</fullName>
    </submittedName>
</protein>
<feature type="chain" id="PRO_5030002809" evidence="2">
    <location>
        <begin position="27"/>
        <end position="164"/>
    </location>
</feature>
<dbReference type="PANTHER" id="PTHR31474">
    <property type="entry name" value="HR-LIKE LESION-INDUCER"/>
    <property type="match status" value="1"/>
</dbReference>
<reference evidence="3" key="2">
    <citation type="journal article" date="2014" name="BMC Genomics">
        <title>An improved genome of the model marine alga Ostreococcus tauri unfolds by assessing Illumina de novo assemblies.</title>
        <authorList>
            <person name="Blanc-Mathieu R."/>
            <person name="Verhelst B."/>
            <person name="Derelle E."/>
            <person name="Rombauts S."/>
            <person name="Bouget F.Y."/>
            <person name="Carre I."/>
            <person name="Chateau A."/>
            <person name="Eyre-Walker A."/>
            <person name="Grimsley N."/>
            <person name="Moreau H."/>
            <person name="Piegu B."/>
            <person name="Rivals E."/>
            <person name="Schackwitz W."/>
            <person name="Van de Peer Y."/>
            <person name="Piganeau G."/>
        </authorList>
    </citation>
    <scope>NUCLEOTIDE SEQUENCE</scope>
    <source>
        <strain evidence="3">RCC4221</strain>
    </source>
</reference>
<evidence type="ECO:0000256" key="2">
    <source>
        <dbReference type="SAM" id="SignalP"/>
    </source>
</evidence>
<dbReference type="PANTHER" id="PTHR31474:SF1">
    <property type="entry name" value="EXPRESSED PROTEIN"/>
    <property type="match status" value="1"/>
</dbReference>
<reference evidence="4" key="3">
    <citation type="submission" date="2017-04" db="EMBL/GenBank/DDBJ databases">
        <title>Population genomics of picophytoplankton unveils novel chromosome hypervariability.</title>
        <authorList>
            <consortium name="DOE Joint Genome Institute"/>
            <person name="Blanc-Mathieu R."/>
            <person name="Krasovec M."/>
            <person name="Hebrard M."/>
            <person name="Yau S."/>
            <person name="Desgranges E."/>
            <person name="Martin J."/>
            <person name="Schackwitz W."/>
            <person name="Kuo A."/>
            <person name="Salin G."/>
            <person name="Donnadieu C."/>
            <person name="Desdevises Y."/>
            <person name="Sanchez-Ferandin S."/>
            <person name="Moreau H."/>
            <person name="Rivals E."/>
            <person name="Grigoriev I.V."/>
            <person name="Grimsley N."/>
            <person name="Eyre-Walker A."/>
            <person name="Piganeau G."/>
        </authorList>
    </citation>
    <scope>NUCLEOTIDE SEQUENCE [LARGE SCALE GENOMIC DNA]</scope>
    <source>
        <strain evidence="4">RCC 1115</strain>
    </source>
</reference>
<feature type="signal peptide" evidence="2">
    <location>
        <begin position="1"/>
        <end position="26"/>
    </location>
</feature>
<accession>A0A090LZ34</accession>
<keyword evidence="1" id="KW-1133">Transmembrane helix</keyword>
<proteinExistence type="predicted"/>
<accession>A0A1Y5IAC6</accession>
<gene>
    <name evidence="4" type="ORF">BE221DRAFT_194064</name>
    <name evidence="3" type="ORF">OT_ostta03g03450</name>
</gene>
<dbReference type="EMBL" id="CAID01000003">
    <property type="protein sequence ID" value="CEF97191.1"/>
    <property type="molecule type" value="Genomic_DNA"/>
</dbReference>
<keyword evidence="5" id="KW-1185">Reference proteome</keyword>
<name>A0A090LZ34_OSTTA</name>
<keyword evidence="2" id="KW-0732">Signal</keyword>
<feature type="transmembrane region" description="Helical" evidence="1">
    <location>
        <begin position="130"/>
        <end position="148"/>
    </location>
</feature>
<dbReference type="InParanoid" id="A0A090LZ34"/>
<feature type="transmembrane region" description="Helical" evidence="1">
    <location>
        <begin position="95"/>
        <end position="110"/>
    </location>
</feature>
<dbReference type="AlphaFoldDB" id="A0A090LZ34"/>
<evidence type="ECO:0000313" key="4">
    <source>
        <dbReference type="EMBL" id="OUS43945.1"/>
    </source>
</evidence>
<organism evidence="3 5">
    <name type="scientific">Ostreococcus tauri</name>
    <name type="common">Marine green alga</name>
    <dbReference type="NCBI Taxonomy" id="70448"/>
    <lineage>
        <taxon>Eukaryota</taxon>
        <taxon>Viridiplantae</taxon>
        <taxon>Chlorophyta</taxon>
        <taxon>Mamiellophyceae</taxon>
        <taxon>Mamiellales</taxon>
        <taxon>Bathycoccaceae</taxon>
        <taxon>Ostreococcus</taxon>
    </lineage>
</organism>
<dbReference type="EMBL" id="KZ155826">
    <property type="protein sequence ID" value="OUS43945.1"/>
    <property type="molecule type" value="Genomic_DNA"/>
</dbReference>
<keyword evidence="1" id="KW-0812">Transmembrane</keyword>
<reference evidence="3 5" key="1">
    <citation type="journal article" date="2006" name="Proc. Natl. Acad. Sci. U.S.A.">
        <title>Genome analysis of the smallest free-living eukaryote Ostreococcus tauri unveils many unique features.</title>
        <authorList>
            <person name="Derelle E."/>
            <person name="Ferraz C."/>
            <person name="Rombauts S."/>
            <person name="Rouze P."/>
            <person name="Worden A.Z."/>
            <person name="Robbens S."/>
            <person name="Partensky F."/>
            <person name="Degroeve S."/>
            <person name="Echeynie S."/>
            <person name="Cooke R."/>
            <person name="Saeys Y."/>
            <person name="Wuyts J."/>
            <person name="Jabbari K."/>
            <person name="Bowler C."/>
            <person name="Panaud O."/>
            <person name="Piegu B."/>
            <person name="Ball S.G."/>
            <person name="Ral J.-P."/>
            <person name="Bouget F.-Y."/>
            <person name="Piganeau G."/>
            <person name="De Baets B."/>
            <person name="Picard A."/>
            <person name="Delseny M."/>
            <person name="Demaille J."/>
            <person name="Van de Peer Y."/>
            <person name="Moreau H."/>
        </authorList>
    </citation>
    <scope>NUCLEOTIDE SEQUENCE [LARGE SCALE GENOMIC DNA]</scope>
    <source>
        <strain evidence="3 5">OTTH0595</strain>
    </source>
</reference>